<dbReference type="Proteomes" id="UP000654471">
    <property type="component" value="Unassembled WGS sequence"/>
</dbReference>
<organism evidence="1 2">
    <name type="scientific">Streptomyces albospinus</name>
    <dbReference type="NCBI Taxonomy" id="285515"/>
    <lineage>
        <taxon>Bacteria</taxon>
        <taxon>Bacillati</taxon>
        <taxon>Actinomycetota</taxon>
        <taxon>Actinomycetes</taxon>
        <taxon>Kitasatosporales</taxon>
        <taxon>Streptomycetaceae</taxon>
        <taxon>Streptomyces</taxon>
    </lineage>
</organism>
<name>A0ABQ2VQT2_9ACTN</name>
<reference evidence="2" key="1">
    <citation type="journal article" date="2019" name="Int. J. Syst. Evol. Microbiol.">
        <title>The Global Catalogue of Microorganisms (GCM) 10K type strain sequencing project: providing services to taxonomists for standard genome sequencing and annotation.</title>
        <authorList>
            <consortium name="The Broad Institute Genomics Platform"/>
            <consortium name="The Broad Institute Genome Sequencing Center for Infectious Disease"/>
            <person name="Wu L."/>
            <person name="Ma J."/>
        </authorList>
    </citation>
    <scope>NUCLEOTIDE SEQUENCE [LARGE SCALE GENOMIC DNA]</scope>
    <source>
        <strain evidence="2">JCM 3399</strain>
    </source>
</reference>
<proteinExistence type="predicted"/>
<sequence length="87" mass="9418">MQRLNLCVQFLSAASRFCLPVLTVTLESLTLAGTCLLRFLSPSSGFGLHLALLLPLHLSPCADQAIRATTHMLRALPKAVGYPDNQL</sequence>
<evidence type="ECO:0008006" key="3">
    <source>
        <dbReference type="Google" id="ProtNLM"/>
    </source>
</evidence>
<dbReference type="EMBL" id="BMRP01000072">
    <property type="protein sequence ID" value="GGV01573.1"/>
    <property type="molecule type" value="Genomic_DNA"/>
</dbReference>
<protein>
    <recommendedName>
        <fullName evidence="3">Secreted protein</fullName>
    </recommendedName>
</protein>
<gene>
    <name evidence="1" type="ORF">GCM10010211_81070</name>
</gene>
<accession>A0ABQ2VQT2</accession>
<comment type="caution">
    <text evidence="1">The sequence shown here is derived from an EMBL/GenBank/DDBJ whole genome shotgun (WGS) entry which is preliminary data.</text>
</comment>
<evidence type="ECO:0000313" key="2">
    <source>
        <dbReference type="Proteomes" id="UP000654471"/>
    </source>
</evidence>
<evidence type="ECO:0000313" key="1">
    <source>
        <dbReference type="EMBL" id="GGV01573.1"/>
    </source>
</evidence>
<keyword evidence="2" id="KW-1185">Reference proteome</keyword>